<keyword evidence="8" id="KW-1185">Reference proteome</keyword>
<sequence length="343" mass="35955">MGLIGNTAIPYAHRVIEPRHLRVLHAVMKAGSFTAAARELRCTQPAVSQQIKALEKSVGTPLLARSGRDAHLTEAGEILARHATSILARLTAAEEEVAAIAGLHAGCVRLVSFLSGTSTVIPPALAALRAARPEVEVTLSEATPPRAIGMLRDGDCDIALAFRYPELPGTSPGAPGAHPEVPGTEEEDADWNGLAAHPLLTDRLVGLLPEGHHLAGAAKLELADLAGDTWILGCASCRRHVVKVCQSTGFTPRMDLTTDDYPTVIGLVGAGMGVSVLPELALSSLPSGTVRRVPIVPTIQREVVALTLPAYESVPAVRLMLQHLKSAARLAGQALDGTSLPPR</sequence>
<dbReference type="CDD" id="cd08423">
    <property type="entry name" value="PBP2_LTTR_like_6"/>
    <property type="match status" value="1"/>
</dbReference>
<dbReference type="EMBL" id="SDIF01000011">
    <property type="protein sequence ID" value="RXS69369.1"/>
    <property type="molecule type" value="Genomic_DNA"/>
</dbReference>
<dbReference type="InterPro" id="IPR036388">
    <property type="entry name" value="WH-like_DNA-bd_sf"/>
</dbReference>
<protein>
    <submittedName>
        <fullName evidence="7">LysR family transcriptional regulator</fullName>
    </submittedName>
</protein>
<dbReference type="FunFam" id="1.10.10.10:FF:000001">
    <property type="entry name" value="LysR family transcriptional regulator"/>
    <property type="match status" value="1"/>
</dbReference>
<evidence type="ECO:0000256" key="5">
    <source>
        <dbReference type="SAM" id="MobiDB-lite"/>
    </source>
</evidence>
<evidence type="ECO:0000313" key="7">
    <source>
        <dbReference type="EMBL" id="RXS69369.1"/>
    </source>
</evidence>
<dbReference type="Proteomes" id="UP000289482">
    <property type="component" value="Unassembled WGS sequence"/>
</dbReference>
<dbReference type="SUPFAM" id="SSF46785">
    <property type="entry name" value="Winged helix' DNA-binding domain"/>
    <property type="match status" value="1"/>
</dbReference>
<keyword evidence="2" id="KW-0805">Transcription regulation</keyword>
<dbReference type="AlphaFoldDB" id="A0A4V1NQS8"/>
<evidence type="ECO:0000256" key="4">
    <source>
        <dbReference type="ARBA" id="ARBA00023163"/>
    </source>
</evidence>
<proteinExistence type="inferred from homology"/>
<dbReference type="GO" id="GO:0032993">
    <property type="term" value="C:protein-DNA complex"/>
    <property type="evidence" value="ECO:0007669"/>
    <property type="project" value="TreeGrafter"/>
</dbReference>
<dbReference type="Pfam" id="PF00126">
    <property type="entry name" value="HTH_1"/>
    <property type="match status" value="1"/>
</dbReference>
<evidence type="ECO:0000259" key="6">
    <source>
        <dbReference type="PROSITE" id="PS50931"/>
    </source>
</evidence>
<dbReference type="Gene3D" id="1.10.10.10">
    <property type="entry name" value="Winged helix-like DNA-binding domain superfamily/Winged helix DNA-binding domain"/>
    <property type="match status" value="1"/>
</dbReference>
<dbReference type="InterPro" id="IPR005119">
    <property type="entry name" value="LysR_subst-bd"/>
</dbReference>
<dbReference type="GO" id="GO:0003677">
    <property type="term" value="F:DNA binding"/>
    <property type="evidence" value="ECO:0007669"/>
    <property type="project" value="UniProtKB-KW"/>
</dbReference>
<name>A0A4V1NQS8_9ACTN</name>
<dbReference type="PANTHER" id="PTHR30346">
    <property type="entry name" value="TRANSCRIPTIONAL DUAL REGULATOR HCAR-RELATED"/>
    <property type="match status" value="1"/>
</dbReference>
<accession>A0A4V1NQS8</accession>
<evidence type="ECO:0000256" key="1">
    <source>
        <dbReference type="ARBA" id="ARBA00009437"/>
    </source>
</evidence>
<dbReference type="Gene3D" id="3.40.190.10">
    <property type="entry name" value="Periplasmic binding protein-like II"/>
    <property type="match status" value="2"/>
</dbReference>
<dbReference type="PROSITE" id="PS50931">
    <property type="entry name" value="HTH_LYSR"/>
    <property type="match status" value="1"/>
</dbReference>
<dbReference type="SUPFAM" id="SSF53850">
    <property type="entry name" value="Periplasmic binding protein-like II"/>
    <property type="match status" value="1"/>
</dbReference>
<evidence type="ECO:0000313" key="8">
    <source>
        <dbReference type="Proteomes" id="UP000289482"/>
    </source>
</evidence>
<evidence type="ECO:0000256" key="3">
    <source>
        <dbReference type="ARBA" id="ARBA00023125"/>
    </source>
</evidence>
<feature type="region of interest" description="Disordered" evidence="5">
    <location>
        <begin position="169"/>
        <end position="188"/>
    </location>
</feature>
<organism evidence="7 8">
    <name type="scientific">Streptomyces sioyaensis</name>
    <dbReference type="NCBI Taxonomy" id="67364"/>
    <lineage>
        <taxon>Bacteria</taxon>
        <taxon>Bacillati</taxon>
        <taxon>Actinomycetota</taxon>
        <taxon>Actinomycetes</taxon>
        <taxon>Kitasatosporales</taxon>
        <taxon>Streptomycetaceae</taxon>
        <taxon>Streptomyces</taxon>
    </lineage>
</organism>
<dbReference type="InterPro" id="IPR000847">
    <property type="entry name" value="LysR_HTH_N"/>
</dbReference>
<evidence type="ECO:0000256" key="2">
    <source>
        <dbReference type="ARBA" id="ARBA00023015"/>
    </source>
</evidence>
<feature type="domain" description="HTH lysR-type" evidence="6">
    <location>
        <begin position="16"/>
        <end position="73"/>
    </location>
</feature>
<keyword evidence="4" id="KW-0804">Transcription</keyword>
<dbReference type="GO" id="GO:0003700">
    <property type="term" value="F:DNA-binding transcription factor activity"/>
    <property type="evidence" value="ECO:0007669"/>
    <property type="project" value="InterPro"/>
</dbReference>
<comment type="caution">
    <text evidence="7">The sequence shown here is derived from an EMBL/GenBank/DDBJ whole genome shotgun (WGS) entry which is preliminary data.</text>
</comment>
<reference evidence="7 8" key="1">
    <citation type="submission" date="2019-01" db="EMBL/GenBank/DDBJ databases">
        <title>Draft genome sequences of the type strain Streptomyces sioyaensis DSM 40032 and its novel strain, TM32, a thermotolerant antibiotics-producing actinobacterium.</title>
        <authorList>
            <person name="Nakaew N."/>
            <person name="Lumyong S."/>
            <person name="Sloan W.T."/>
            <person name="Sungthong R."/>
        </authorList>
    </citation>
    <scope>NUCLEOTIDE SEQUENCE [LARGE SCALE GENOMIC DNA]</scope>
    <source>
        <strain evidence="7 8">DSM 40032</strain>
    </source>
</reference>
<comment type="similarity">
    <text evidence="1">Belongs to the LysR transcriptional regulatory family.</text>
</comment>
<dbReference type="Pfam" id="PF03466">
    <property type="entry name" value="LysR_substrate"/>
    <property type="match status" value="2"/>
</dbReference>
<dbReference type="PRINTS" id="PR00039">
    <property type="entry name" value="HTHLYSR"/>
</dbReference>
<dbReference type="InterPro" id="IPR036390">
    <property type="entry name" value="WH_DNA-bd_sf"/>
</dbReference>
<keyword evidence="3" id="KW-0238">DNA-binding</keyword>
<dbReference type="PANTHER" id="PTHR30346:SF29">
    <property type="entry name" value="LYSR SUBSTRATE-BINDING"/>
    <property type="match status" value="1"/>
</dbReference>
<gene>
    <name evidence="7" type="ORF">EST54_06465</name>
</gene>